<dbReference type="EMBL" id="CP012040">
    <property type="protein sequence ID" value="AKP51591.1"/>
    <property type="molecule type" value="Genomic_DNA"/>
</dbReference>
<dbReference type="RefSeq" id="WP_048641908.1">
    <property type="nucleotide sequence ID" value="NZ_CP012040.1"/>
</dbReference>
<protein>
    <recommendedName>
        <fullName evidence="3">Alpha-galactosidase</fullName>
    </recommendedName>
</protein>
<dbReference type="AlphaFoldDB" id="A0A0H4PAX9"/>
<proteinExistence type="predicted"/>
<dbReference type="STRING" id="320787.CA2015_2170"/>
<dbReference type="InterPro" id="IPR017853">
    <property type="entry name" value="GH"/>
</dbReference>
<dbReference type="InterPro" id="IPR013785">
    <property type="entry name" value="Aldolase_TIM"/>
</dbReference>
<evidence type="ECO:0000313" key="1">
    <source>
        <dbReference type="EMBL" id="AKP51591.1"/>
    </source>
</evidence>
<dbReference type="SUPFAM" id="SSF51445">
    <property type="entry name" value="(Trans)glycosidases"/>
    <property type="match status" value="1"/>
</dbReference>
<evidence type="ECO:0000313" key="2">
    <source>
        <dbReference type="Proteomes" id="UP000036520"/>
    </source>
</evidence>
<reference evidence="1 2" key="1">
    <citation type="submission" date="2015-07" db="EMBL/GenBank/DDBJ databases">
        <authorList>
            <person name="Kim K.M."/>
        </authorList>
    </citation>
    <scope>NUCLEOTIDE SEQUENCE [LARGE SCALE GENOMIC DNA]</scope>
    <source>
        <strain evidence="1 2">KCTC 12363</strain>
    </source>
</reference>
<gene>
    <name evidence="1" type="ORF">CA2015_2170</name>
</gene>
<organism evidence="1 2">
    <name type="scientific">Cyclobacterium amurskyense</name>
    <dbReference type="NCBI Taxonomy" id="320787"/>
    <lineage>
        <taxon>Bacteria</taxon>
        <taxon>Pseudomonadati</taxon>
        <taxon>Bacteroidota</taxon>
        <taxon>Cytophagia</taxon>
        <taxon>Cytophagales</taxon>
        <taxon>Cyclobacteriaceae</taxon>
        <taxon>Cyclobacterium</taxon>
    </lineage>
</organism>
<dbReference type="Proteomes" id="UP000036520">
    <property type="component" value="Chromosome"/>
</dbReference>
<keyword evidence="2" id="KW-1185">Reference proteome</keyword>
<sequence>MIKIISLSGLYCLLAFVSLGQKHSEKIYTLSNSHIIKTIEVHDGVLKTTQIENKSTDEKIPIHTKVEFQLRVSEGTDQPNTSKTLSSVDFVLDKVLDNSPHRLTFLLKEKQGKMSVELTYTLDENEFYTRKFLKIKTGINLVLERIDLDVIDGGLVQPYQLKRITAQGPAQWKPGLGQPLFGQNAPIFMGIEFPASDNFVDSDQTAYCGYLWGKSLKAGDTYLTYSSVTGVGKDSDGLGKTFQAYIDNIRIRPLRLQVQYNSWFDYGQAVSKEKFISSVNKVHQELVINRGVLPLNAYVIDDGWQDVHADWSDEVWKINEKFDMDFSGSFEKMRTVDSNLGLWLSPGLLFGAQPAAKPLGRQGFEILGNWMSIAGPKYMGLLEKRMLDLTLQGVTYFKLDGIFGHLNIREFELDGSDYGLPKMAQLDTDGLSPSDSLLNDAKYDALKTYYLVAGTEKLIEIFKQQHQINPEVYIVISNGAYLSPWWLMYVDAVWMINAGDAAGGSSRTEELVYRDGVYYDTWIKEKTQYPMNSLFNHEPKKTKTGESKEDFFNYLMMNLSRGTGFVELYLKTQELSEVDWDVLAEGLKWVHHAFPYFKYIQMHGGDPNKQEVYGYSGWNGKGGYISFHNSNKSSYKKYKIKLDENLIHHKNKVSYRLIPIIGELLNKNSIVHSGDLLELELAPGEILIWEFQKVE</sequence>
<accession>A0A0H4PAX9</accession>
<dbReference type="OrthoDB" id="9758822at2"/>
<dbReference type="KEGG" id="camu:CA2015_2170"/>
<dbReference type="Gene3D" id="3.20.20.70">
    <property type="entry name" value="Aldolase class I"/>
    <property type="match status" value="1"/>
</dbReference>
<evidence type="ECO:0008006" key="3">
    <source>
        <dbReference type="Google" id="ProtNLM"/>
    </source>
</evidence>
<dbReference type="PATRIC" id="fig|320787.5.peg.2387"/>
<name>A0A0H4PAX9_9BACT</name>